<evidence type="ECO:0000313" key="12">
    <source>
        <dbReference type="EMBL" id="TFL04059.1"/>
    </source>
</evidence>
<evidence type="ECO:0000256" key="4">
    <source>
        <dbReference type="ARBA" id="ARBA00022722"/>
    </source>
</evidence>
<comment type="cofactor">
    <cofactor evidence="2">
        <name>Mg(2+)</name>
        <dbReference type="ChEBI" id="CHEBI:18420"/>
    </cofactor>
</comment>
<evidence type="ECO:0000256" key="11">
    <source>
        <dbReference type="SAM" id="MobiDB-lite"/>
    </source>
</evidence>
<dbReference type="GO" id="GO:0070260">
    <property type="term" value="F:5'-tyrosyl-DNA phosphodiesterase activity"/>
    <property type="evidence" value="ECO:0007669"/>
    <property type="project" value="TreeGrafter"/>
</dbReference>
<evidence type="ECO:0000256" key="1">
    <source>
        <dbReference type="ARBA" id="ARBA00001936"/>
    </source>
</evidence>
<dbReference type="PANTHER" id="PTHR15822">
    <property type="entry name" value="TRAF AND TNF RECEPTOR-ASSOCIATED PROTEIN"/>
    <property type="match status" value="1"/>
</dbReference>
<evidence type="ECO:0000256" key="3">
    <source>
        <dbReference type="ARBA" id="ARBA00004123"/>
    </source>
</evidence>
<accession>A0A5C3QUP0</accession>
<dbReference type="AlphaFoldDB" id="A0A5C3QUP0"/>
<keyword evidence="4" id="KW-0540">Nuclease</keyword>
<organism evidence="12 13">
    <name type="scientific">Pterulicium gracile</name>
    <dbReference type="NCBI Taxonomy" id="1884261"/>
    <lineage>
        <taxon>Eukaryota</taxon>
        <taxon>Fungi</taxon>
        <taxon>Dikarya</taxon>
        <taxon>Basidiomycota</taxon>
        <taxon>Agaricomycotina</taxon>
        <taxon>Agaricomycetes</taxon>
        <taxon>Agaricomycetidae</taxon>
        <taxon>Agaricales</taxon>
        <taxon>Pleurotineae</taxon>
        <taxon>Pterulaceae</taxon>
        <taxon>Pterulicium</taxon>
    </lineage>
</organism>
<evidence type="ECO:0000256" key="10">
    <source>
        <dbReference type="ARBA" id="ARBA00023242"/>
    </source>
</evidence>
<evidence type="ECO:0000313" key="13">
    <source>
        <dbReference type="Proteomes" id="UP000305067"/>
    </source>
</evidence>
<keyword evidence="9" id="KW-0234">DNA repair</keyword>
<keyword evidence="10" id="KW-0539">Nucleus</keyword>
<feature type="compositionally biased region" description="Acidic residues" evidence="11">
    <location>
        <begin position="142"/>
        <end position="154"/>
    </location>
</feature>
<reference evidence="12 13" key="1">
    <citation type="journal article" date="2019" name="Nat. Ecol. Evol.">
        <title>Megaphylogeny resolves global patterns of mushroom evolution.</title>
        <authorList>
            <person name="Varga T."/>
            <person name="Krizsan K."/>
            <person name="Foldi C."/>
            <person name="Dima B."/>
            <person name="Sanchez-Garcia M."/>
            <person name="Sanchez-Ramirez S."/>
            <person name="Szollosi G.J."/>
            <person name="Szarkandi J.G."/>
            <person name="Papp V."/>
            <person name="Albert L."/>
            <person name="Andreopoulos W."/>
            <person name="Angelini C."/>
            <person name="Antonin V."/>
            <person name="Barry K.W."/>
            <person name="Bougher N.L."/>
            <person name="Buchanan P."/>
            <person name="Buyck B."/>
            <person name="Bense V."/>
            <person name="Catcheside P."/>
            <person name="Chovatia M."/>
            <person name="Cooper J."/>
            <person name="Damon W."/>
            <person name="Desjardin D."/>
            <person name="Finy P."/>
            <person name="Geml J."/>
            <person name="Haridas S."/>
            <person name="Hughes K."/>
            <person name="Justo A."/>
            <person name="Karasinski D."/>
            <person name="Kautmanova I."/>
            <person name="Kiss B."/>
            <person name="Kocsube S."/>
            <person name="Kotiranta H."/>
            <person name="LaButti K.M."/>
            <person name="Lechner B.E."/>
            <person name="Liimatainen K."/>
            <person name="Lipzen A."/>
            <person name="Lukacs Z."/>
            <person name="Mihaltcheva S."/>
            <person name="Morgado L.N."/>
            <person name="Niskanen T."/>
            <person name="Noordeloos M.E."/>
            <person name="Ohm R.A."/>
            <person name="Ortiz-Santana B."/>
            <person name="Ovrebo C."/>
            <person name="Racz N."/>
            <person name="Riley R."/>
            <person name="Savchenko A."/>
            <person name="Shiryaev A."/>
            <person name="Soop K."/>
            <person name="Spirin V."/>
            <person name="Szebenyi C."/>
            <person name="Tomsovsky M."/>
            <person name="Tulloss R.E."/>
            <person name="Uehling J."/>
            <person name="Grigoriev I.V."/>
            <person name="Vagvolgyi C."/>
            <person name="Papp T."/>
            <person name="Martin F.M."/>
            <person name="Miettinen O."/>
            <person name="Hibbett D.S."/>
            <person name="Nagy L.G."/>
        </authorList>
    </citation>
    <scope>NUCLEOTIDE SEQUENCE [LARGE SCALE GENOMIC DNA]</scope>
    <source>
        <strain evidence="12 13">CBS 309.79</strain>
    </source>
</reference>
<dbReference type="GO" id="GO:0006302">
    <property type="term" value="P:double-strand break repair"/>
    <property type="evidence" value="ECO:0007669"/>
    <property type="project" value="TreeGrafter"/>
</dbReference>
<gene>
    <name evidence="12" type="ORF">BDV98DRAFT_358805</name>
</gene>
<keyword evidence="5" id="KW-0479">Metal-binding</keyword>
<keyword evidence="13" id="KW-1185">Reference proteome</keyword>
<evidence type="ECO:0000256" key="5">
    <source>
        <dbReference type="ARBA" id="ARBA00022723"/>
    </source>
</evidence>
<protein>
    <recommendedName>
        <fullName evidence="14">Endonuclease/exonuclease/phosphatase</fullName>
    </recommendedName>
</protein>
<dbReference type="GO" id="GO:0004518">
    <property type="term" value="F:nuclease activity"/>
    <property type="evidence" value="ECO:0007669"/>
    <property type="project" value="UniProtKB-KW"/>
</dbReference>
<dbReference type="GO" id="GO:0005634">
    <property type="term" value="C:nucleus"/>
    <property type="evidence" value="ECO:0007669"/>
    <property type="project" value="UniProtKB-SubCell"/>
</dbReference>
<keyword evidence="8" id="KW-0460">Magnesium</keyword>
<evidence type="ECO:0000256" key="2">
    <source>
        <dbReference type="ARBA" id="ARBA00001946"/>
    </source>
</evidence>
<comment type="cofactor">
    <cofactor evidence="1">
        <name>Mn(2+)</name>
        <dbReference type="ChEBI" id="CHEBI:29035"/>
    </cofactor>
</comment>
<dbReference type="Proteomes" id="UP000305067">
    <property type="component" value="Unassembled WGS sequence"/>
</dbReference>
<dbReference type="GO" id="GO:0005737">
    <property type="term" value="C:cytoplasm"/>
    <property type="evidence" value="ECO:0007669"/>
    <property type="project" value="TreeGrafter"/>
</dbReference>
<keyword evidence="6" id="KW-0227">DNA damage</keyword>
<dbReference type="OrthoDB" id="9975959at2759"/>
<dbReference type="GO" id="GO:0003697">
    <property type="term" value="F:single-stranded DNA binding"/>
    <property type="evidence" value="ECO:0007669"/>
    <property type="project" value="TreeGrafter"/>
</dbReference>
<dbReference type="Gene3D" id="3.60.10.10">
    <property type="entry name" value="Endonuclease/exonuclease/phosphatase"/>
    <property type="match status" value="1"/>
</dbReference>
<dbReference type="SUPFAM" id="SSF56219">
    <property type="entry name" value="DNase I-like"/>
    <property type="match status" value="1"/>
</dbReference>
<dbReference type="EMBL" id="ML178819">
    <property type="protein sequence ID" value="TFL04059.1"/>
    <property type="molecule type" value="Genomic_DNA"/>
</dbReference>
<sequence>MSHTPPFLLPVRSTHTLIPGPTKLQACLTCSPCHLPPPDTSRHTMPIADIPRIPEERKQLPPGNFQTDLRFHRFRTHRREWKHVSASRQYSDAMHVGQLPYGFKVISWNLRFTDNFPDLRLESALEHLQKVLSTAAKGGKGDEEDEDEVDDDDDRYGPEGTTNMMKKTANTENELSEDVVDMAKKLDWAKDRTWGKAGRAPPPCVILLQEVHARAIKSLLGFRWVRKYFYVTPKDQEKFAHGTCFASVNLVSKQLRTGVSRVLEFNRASCQERSALMTEVLVGIRGPPGIATLRIVNVHLESNDDGLGMRRDQVGLVRKMVTDCRKGEVAPYGVIVAGAFNAGAAGDKPMILEHGLQDAWIGDDDDPKAHTWGYQGGPKVSEKPGRIDRITFVPSRGVAVLPPERIGVGLRRDWDIEKWVSDHYGIMSEVRMI</sequence>
<dbReference type="InterPro" id="IPR051547">
    <property type="entry name" value="TDP2-like"/>
</dbReference>
<dbReference type="GO" id="GO:0046872">
    <property type="term" value="F:metal ion binding"/>
    <property type="evidence" value="ECO:0007669"/>
    <property type="project" value="UniProtKB-KW"/>
</dbReference>
<keyword evidence="7" id="KW-0378">Hydrolase</keyword>
<dbReference type="PANTHER" id="PTHR15822:SF4">
    <property type="entry name" value="TYROSYL-DNA PHOSPHODIESTERASE 2"/>
    <property type="match status" value="1"/>
</dbReference>
<comment type="subcellular location">
    <subcellularLocation>
        <location evidence="3">Nucleus</location>
    </subcellularLocation>
</comment>
<evidence type="ECO:0000256" key="9">
    <source>
        <dbReference type="ARBA" id="ARBA00023204"/>
    </source>
</evidence>
<dbReference type="InterPro" id="IPR036691">
    <property type="entry name" value="Endo/exonu/phosph_ase_sf"/>
</dbReference>
<evidence type="ECO:0008006" key="14">
    <source>
        <dbReference type="Google" id="ProtNLM"/>
    </source>
</evidence>
<evidence type="ECO:0000256" key="8">
    <source>
        <dbReference type="ARBA" id="ARBA00022842"/>
    </source>
</evidence>
<proteinExistence type="predicted"/>
<name>A0A5C3QUP0_9AGAR</name>
<evidence type="ECO:0000256" key="7">
    <source>
        <dbReference type="ARBA" id="ARBA00022801"/>
    </source>
</evidence>
<evidence type="ECO:0000256" key="6">
    <source>
        <dbReference type="ARBA" id="ARBA00022763"/>
    </source>
</evidence>
<feature type="region of interest" description="Disordered" evidence="11">
    <location>
        <begin position="134"/>
        <end position="164"/>
    </location>
</feature>